<proteinExistence type="predicted"/>
<reference evidence="2 3" key="1">
    <citation type="submission" date="2024-04" db="EMBL/GenBank/DDBJ databases">
        <authorList>
            <person name="Waldvogel A.-M."/>
            <person name="Schoenle A."/>
        </authorList>
    </citation>
    <scope>NUCLEOTIDE SEQUENCE [LARGE SCALE GENOMIC DNA]</scope>
</reference>
<feature type="region of interest" description="Disordered" evidence="1">
    <location>
        <begin position="1"/>
        <end position="30"/>
    </location>
</feature>
<dbReference type="EMBL" id="OZ035844">
    <property type="protein sequence ID" value="CAL1598504.1"/>
    <property type="molecule type" value="Genomic_DNA"/>
</dbReference>
<sequence>MSASHLTAQGKRSSQWDQTRRKDRVPSLKMSRLPLRKHTEGLLWRDCANQLCVLLSTATLQVSISLNKVELSVGESKFFICTGKRHYSVLFVNKVEIGAA</sequence>
<dbReference type="Proteomes" id="UP001497482">
    <property type="component" value="Chromosome 22"/>
</dbReference>
<organism evidence="2 3">
    <name type="scientific">Knipowitschia caucasica</name>
    <name type="common">Caucasian dwarf goby</name>
    <name type="synonym">Pomatoschistus caucasicus</name>
    <dbReference type="NCBI Taxonomy" id="637954"/>
    <lineage>
        <taxon>Eukaryota</taxon>
        <taxon>Metazoa</taxon>
        <taxon>Chordata</taxon>
        <taxon>Craniata</taxon>
        <taxon>Vertebrata</taxon>
        <taxon>Euteleostomi</taxon>
        <taxon>Actinopterygii</taxon>
        <taxon>Neopterygii</taxon>
        <taxon>Teleostei</taxon>
        <taxon>Neoteleostei</taxon>
        <taxon>Acanthomorphata</taxon>
        <taxon>Gobiaria</taxon>
        <taxon>Gobiiformes</taxon>
        <taxon>Gobioidei</taxon>
        <taxon>Gobiidae</taxon>
        <taxon>Gobiinae</taxon>
        <taxon>Knipowitschia</taxon>
    </lineage>
</organism>
<accession>A0AAV2LDJ6</accession>
<keyword evidence="3" id="KW-1185">Reference proteome</keyword>
<evidence type="ECO:0000256" key="1">
    <source>
        <dbReference type="SAM" id="MobiDB-lite"/>
    </source>
</evidence>
<feature type="compositionally biased region" description="Polar residues" evidence="1">
    <location>
        <begin position="1"/>
        <end position="17"/>
    </location>
</feature>
<name>A0AAV2LDJ6_KNICA</name>
<evidence type="ECO:0000313" key="2">
    <source>
        <dbReference type="EMBL" id="CAL1598504.1"/>
    </source>
</evidence>
<dbReference type="AlphaFoldDB" id="A0AAV2LDJ6"/>
<evidence type="ECO:0000313" key="3">
    <source>
        <dbReference type="Proteomes" id="UP001497482"/>
    </source>
</evidence>
<protein>
    <submittedName>
        <fullName evidence="2">Uncharacterized protein</fullName>
    </submittedName>
</protein>
<gene>
    <name evidence="2" type="ORF">KC01_LOCUS26877</name>
</gene>